<dbReference type="EMBL" id="CP033153">
    <property type="protein sequence ID" value="AYO44098.1"/>
    <property type="molecule type" value="Genomic_DNA"/>
</dbReference>
<dbReference type="OrthoDB" id="434695at2759"/>
<dbReference type="PROSITE" id="PS50005">
    <property type="entry name" value="TPR"/>
    <property type="match status" value="1"/>
</dbReference>
<feature type="repeat" description="TPR" evidence="1">
    <location>
        <begin position="237"/>
        <end position="270"/>
    </location>
</feature>
<dbReference type="InterPro" id="IPR019734">
    <property type="entry name" value="TPR_rpt"/>
</dbReference>
<dbReference type="Proteomes" id="UP000269793">
    <property type="component" value="Chromosome VI"/>
</dbReference>
<dbReference type="SUPFAM" id="SSF48452">
    <property type="entry name" value="TPR-like"/>
    <property type="match status" value="1"/>
</dbReference>
<keyword evidence="1" id="KW-0802">TPR repeat</keyword>
<evidence type="ECO:0000256" key="1">
    <source>
        <dbReference type="PROSITE-ProRule" id="PRU00339"/>
    </source>
</evidence>
<dbReference type="VEuPathDB" id="FungiDB:DNF11_3148"/>
<dbReference type="GO" id="GO:0034044">
    <property type="term" value="C:exomer complex"/>
    <property type="evidence" value="ECO:0007669"/>
    <property type="project" value="UniProtKB-ARBA"/>
</dbReference>
<dbReference type="InterPro" id="IPR015374">
    <property type="entry name" value="ChAPs"/>
</dbReference>
<dbReference type="PANTHER" id="PTHR31975">
    <property type="entry name" value="BUD SITE SELECTION PROTEIN 7-RELATED"/>
    <property type="match status" value="1"/>
</dbReference>
<dbReference type="Gene3D" id="1.25.40.10">
    <property type="entry name" value="Tetratricopeptide repeat domain"/>
    <property type="match status" value="1"/>
</dbReference>
<evidence type="ECO:0000313" key="3">
    <source>
        <dbReference type="EMBL" id="AYO44098.1"/>
    </source>
</evidence>
<accession>A0A3G2SA46</accession>
<dbReference type="InterPro" id="IPR011990">
    <property type="entry name" value="TPR-like_helical_dom_sf"/>
</dbReference>
<dbReference type="GO" id="GO:0006893">
    <property type="term" value="P:Golgi to plasma membrane transport"/>
    <property type="evidence" value="ECO:0007669"/>
    <property type="project" value="TreeGrafter"/>
</dbReference>
<dbReference type="Pfam" id="PF09295">
    <property type="entry name" value="ChAPs"/>
    <property type="match status" value="1"/>
</dbReference>
<proteinExistence type="predicted"/>
<reference evidence="3 4" key="1">
    <citation type="submission" date="2018-10" db="EMBL/GenBank/DDBJ databases">
        <title>Complete genome sequence of Malassezia restricta CBS 7877.</title>
        <authorList>
            <person name="Morand S.C."/>
            <person name="Bertignac M."/>
            <person name="Iltis A."/>
            <person name="Kolder I."/>
            <person name="Pirovano W."/>
            <person name="Jourdain R."/>
            <person name="Clavaud C."/>
        </authorList>
    </citation>
    <scope>NUCLEOTIDE SEQUENCE [LARGE SCALE GENOMIC DNA]</scope>
    <source>
        <strain evidence="3 4">CBS 7877</strain>
    </source>
</reference>
<dbReference type="STRING" id="425264.A0A3G2SA46"/>
<keyword evidence="4" id="KW-1185">Reference proteome</keyword>
<protein>
    <submittedName>
        <fullName evidence="3">Uncharacterized protein</fullName>
    </submittedName>
</protein>
<name>A0A3G2SA46_MALR7</name>
<sequence>MGDTFAELPEFFETELAESIRSRTETLSSFRELGPPDLCHVLKSNGRRDVGTYHLVSGVDASSSATLATYITSLSYGIEQGSAWLGSKASFRIKGGVFCCYNAFSRLDLRVEVCIPGSVQTYTVNARGERGNATPEIWQETYLSAALRAILYADHPTYALLGYRKLDLFPTPDHEMRFVMAAENLFFKGWQLGSDPEIQVATIVYNHLSAGILRYFGGLSRYEHAVNLFEKLWSREPEVAALVARSYLYINEEIKAVQIMHQALQLNPHNFAVLHVQIDFLCAKGQVQWAVELAKQAVRCAPSEYVTWAKLAECHIKAGNWAEALLTLNSCPMFTYAEPDLHRIPPASRTHLPIPRLALQSKLLEEDPTSTADADPALLRLPAPALRGTFASAYAILTKLVHALGWDDLLKYRSQVFVMEEEYRNPQPKEQADQPGKSNERGDHWLTFTDKRLCERWLDNLFMVLYEDLRIYTIWRAEQGHYDAQSLPYERTGNDWEILGELALRLHHPTEAYDAFVHCIQAKFSAKAYMYLLEHFTETLDVEKALSAAMHLAAYQHRWYGDHVYPSKVGQCIFHLIRAEGLGKVSNTLISMKPRPATLHIMQRYFAYAQEFRLVGSDA</sequence>
<dbReference type="AlphaFoldDB" id="A0A3G2SA46"/>
<evidence type="ECO:0000313" key="4">
    <source>
        <dbReference type="Proteomes" id="UP000269793"/>
    </source>
</evidence>
<feature type="region of interest" description="Disordered" evidence="2">
    <location>
        <begin position="423"/>
        <end position="442"/>
    </location>
</feature>
<organism evidence="3 4">
    <name type="scientific">Malassezia restricta (strain ATCC 96810 / NBRC 103918 / CBS 7877)</name>
    <name type="common">Seborrheic dermatitis infection agent</name>
    <dbReference type="NCBI Taxonomy" id="425264"/>
    <lineage>
        <taxon>Eukaryota</taxon>
        <taxon>Fungi</taxon>
        <taxon>Dikarya</taxon>
        <taxon>Basidiomycota</taxon>
        <taxon>Ustilaginomycotina</taxon>
        <taxon>Malasseziomycetes</taxon>
        <taxon>Malasseziales</taxon>
        <taxon>Malasseziaceae</taxon>
        <taxon>Malassezia</taxon>
    </lineage>
</organism>
<gene>
    <name evidence="3" type="ORF">DNF11_3148</name>
</gene>
<dbReference type="PANTHER" id="PTHR31975:SF1">
    <property type="entry name" value="BUD SITE SELECTION PROTEIN 7-RELATED"/>
    <property type="match status" value="1"/>
</dbReference>
<evidence type="ECO:0000256" key="2">
    <source>
        <dbReference type="SAM" id="MobiDB-lite"/>
    </source>
</evidence>